<organism evidence="11">
    <name type="scientific">Tanacetum cinerariifolium</name>
    <name type="common">Dalmatian daisy</name>
    <name type="synonym">Chrysanthemum cinerariifolium</name>
    <dbReference type="NCBI Taxonomy" id="118510"/>
    <lineage>
        <taxon>Eukaryota</taxon>
        <taxon>Viridiplantae</taxon>
        <taxon>Streptophyta</taxon>
        <taxon>Embryophyta</taxon>
        <taxon>Tracheophyta</taxon>
        <taxon>Spermatophyta</taxon>
        <taxon>Magnoliopsida</taxon>
        <taxon>eudicotyledons</taxon>
        <taxon>Gunneridae</taxon>
        <taxon>Pentapetalae</taxon>
        <taxon>asterids</taxon>
        <taxon>campanulids</taxon>
        <taxon>Asterales</taxon>
        <taxon>Asteraceae</taxon>
        <taxon>Asteroideae</taxon>
        <taxon>Anthemideae</taxon>
        <taxon>Anthemidinae</taxon>
        <taxon>Tanacetum</taxon>
    </lineage>
</organism>
<accession>A0A699GDZ6</accession>
<dbReference type="Pfam" id="PF08401">
    <property type="entry name" value="ArdcN"/>
    <property type="match status" value="1"/>
</dbReference>
<evidence type="ECO:0000256" key="9">
    <source>
        <dbReference type="SAM" id="MobiDB-lite"/>
    </source>
</evidence>
<feature type="compositionally biased region" description="Low complexity" evidence="9">
    <location>
        <begin position="2444"/>
        <end position="2459"/>
    </location>
</feature>
<dbReference type="InterPro" id="IPR041459">
    <property type="entry name" value="MPTase-PolyVal"/>
</dbReference>
<feature type="region of interest" description="Disordered" evidence="9">
    <location>
        <begin position="1554"/>
        <end position="1650"/>
    </location>
</feature>
<feature type="domain" description="Toprim" evidence="10">
    <location>
        <begin position="2716"/>
        <end position="2804"/>
    </location>
</feature>
<dbReference type="InterPro" id="IPR034154">
    <property type="entry name" value="TOPRIM_DnaG/twinkle"/>
</dbReference>
<dbReference type="InterPro" id="IPR051539">
    <property type="entry name" value="T4SS-coupling_protein"/>
</dbReference>
<feature type="compositionally biased region" description="Basic residues" evidence="9">
    <location>
        <begin position="736"/>
        <end position="753"/>
    </location>
</feature>
<feature type="region of interest" description="Disordered" evidence="9">
    <location>
        <begin position="358"/>
        <end position="386"/>
    </location>
</feature>
<dbReference type="Pfam" id="PF21983">
    <property type="entry name" value="NikA-like"/>
    <property type="match status" value="1"/>
</dbReference>
<dbReference type="InterPro" id="IPR003688">
    <property type="entry name" value="TraG/VirD4"/>
</dbReference>
<dbReference type="SMART" id="SM00493">
    <property type="entry name" value="TOPRIM"/>
    <property type="match status" value="1"/>
</dbReference>
<dbReference type="Pfam" id="PF02534">
    <property type="entry name" value="T4SS-DNA_transf"/>
    <property type="match status" value="2"/>
</dbReference>
<dbReference type="InterPro" id="IPR006171">
    <property type="entry name" value="TOPRIM_dom"/>
</dbReference>
<feature type="region of interest" description="Disordered" evidence="9">
    <location>
        <begin position="507"/>
        <end position="529"/>
    </location>
</feature>
<name>A0A699GDZ6_TANCI</name>
<comment type="caution">
    <text evidence="11">The sequence shown here is derived from an EMBL/GenBank/DDBJ whole genome shotgun (WGS) entry which is preliminary data.</text>
</comment>
<evidence type="ECO:0000313" key="11">
    <source>
        <dbReference type="EMBL" id="GEU28169.1"/>
    </source>
</evidence>
<feature type="compositionally biased region" description="Low complexity" evidence="9">
    <location>
        <begin position="669"/>
        <end position="694"/>
    </location>
</feature>
<feature type="compositionally biased region" description="Polar residues" evidence="9">
    <location>
        <begin position="361"/>
        <end position="372"/>
    </location>
</feature>
<dbReference type="GO" id="GO:0005524">
    <property type="term" value="F:ATP binding"/>
    <property type="evidence" value="ECO:0007669"/>
    <property type="project" value="UniProtKB-KW"/>
</dbReference>
<feature type="compositionally biased region" description="Basic residues" evidence="9">
    <location>
        <begin position="1589"/>
        <end position="1609"/>
    </location>
</feature>
<feature type="region of interest" description="Disordered" evidence="9">
    <location>
        <begin position="793"/>
        <end position="853"/>
    </location>
</feature>
<evidence type="ECO:0000256" key="3">
    <source>
        <dbReference type="ARBA" id="ARBA00022475"/>
    </source>
</evidence>
<dbReference type="Pfam" id="PF13362">
    <property type="entry name" value="Toprim_3"/>
    <property type="match status" value="1"/>
</dbReference>
<dbReference type="InterPro" id="IPR040677">
    <property type="entry name" value="LPD7"/>
</dbReference>
<keyword evidence="8" id="KW-0472">Membrane</keyword>
<dbReference type="PROSITE" id="PS00062">
    <property type="entry name" value="ALDOKETO_REDUCTASE_2"/>
    <property type="match status" value="1"/>
</dbReference>
<evidence type="ECO:0000256" key="7">
    <source>
        <dbReference type="ARBA" id="ARBA00022989"/>
    </source>
</evidence>
<dbReference type="InterPro" id="IPR043764">
    <property type="entry name" value="DUF5710"/>
</dbReference>
<dbReference type="CDD" id="cd01029">
    <property type="entry name" value="TOPRIM_primases"/>
    <property type="match status" value="1"/>
</dbReference>
<dbReference type="InterPro" id="IPR054461">
    <property type="entry name" value="TraI-like_C"/>
</dbReference>
<comment type="subcellular location">
    <subcellularLocation>
        <location evidence="1">Cell membrane</location>
        <topology evidence="1">Multi-pass membrane protein</topology>
    </subcellularLocation>
</comment>
<keyword evidence="4" id="KW-0812">Transmembrane</keyword>
<dbReference type="Pfam" id="PF22863">
    <property type="entry name" value="TraI_middle"/>
    <property type="match status" value="1"/>
</dbReference>
<dbReference type="SUPFAM" id="SSF52540">
    <property type="entry name" value="P-loop containing nucleoside triphosphate hydrolases"/>
    <property type="match status" value="2"/>
</dbReference>
<dbReference type="Pfam" id="PF18974">
    <property type="entry name" value="DUF5710"/>
    <property type="match status" value="2"/>
</dbReference>
<reference evidence="11" key="1">
    <citation type="journal article" date="2019" name="Sci. Rep.">
        <title>Draft genome of Tanacetum cinerariifolium, the natural source of mosquito coil.</title>
        <authorList>
            <person name="Yamashiro T."/>
            <person name="Shiraishi A."/>
            <person name="Satake H."/>
            <person name="Nakayama K."/>
        </authorList>
    </citation>
    <scope>NUCLEOTIDE SEQUENCE</scope>
</reference>
<dbReference type="Pfam" id="PF18821">
    <property type="entry name" value="LPD7"/>
    <property type="match status" value="1"/>
</dbReference>
<feature type="region of interest" description="Disordered" evidence="9">
    <location>
        <begin position="2439"/>
        <end position="2460"/>
    </location>
</feature>
<dbReference type="GO" id="GO:0016301">
    <property type="term" value="F:kinase activity"/>
    <property type="evidence" value="ECO:0007669"/>
    <property type="project" value="InterPro"/>
</dbReference>
<dbReference type="Pfam" id="PF22287">
    <property type="entry name" value="TraI-like_C"/>
    <property type="match status" value="1"/>
</dbReference>
<feature type="region of interest" description="Disordered" evidence="9">
    <location>
        <begin position="720"/>
        <end position="779"/>
    </location>
</feature>
<feature type="region of interest" description="Disordered" evidence="9">
    <location>
        <begin position="623"/>
        <end position="694"/>
    </location>
</feature>
<feature type="compositionally biased region" description="Basic residues" evidence="9">
    <location>
        <begin position="1619"/>
        <end position="1633"/>
    </location>
</feature>
<sequence length="3294" mass="363319">MGEQTKRGTPPIKVYCLPEQRNRLLVLAANANLSVSSYLLKVGLGYRVRGMLDHRRVEELVRINGDLGRLGGLLKLWLTNDERTEAFGEATIRALLGKIADTQDTIHEETDMIIKHVAMKSAKKSSFMGLIRYLTGAQGKDVRVGEVLLTNCQSAEAQSAALEVTITQEQNTRSHADKTYHLIVSFREGESPAPEILKAIEQKICDGLGFGEHQRISVVHHDTDNLHMHIAINKVHPARLTVHEPYNAYHTFAKLCDRLEKAFGLQRDNHTPGKTASENRAADMEQHAAVESLLGWIRRECADQIREARTWAQLHQALDEHGLQLRARGNGFVISSEDGISVKASSIAREFSKEKLESRLGSFQPSPHTTPAQRPGKRYSKQPTGTNADTTALFARYKSSQHLAMATRADEWRKAAGRKQRLIEAAKRNGRLKRAAIKLVRDSRTGKKLMYAATSKVLREDIAAINRQYLKERQQIHGKYRRLAWADWLQQEAHAGDQEALRALRSRRKASTHHGDTLRGTGPVQAPFAGARHDSVTKKGTLIYRFGASAVRDDGARLDVARGATQAELEAALRLAMARYGSRLSVTGSDHFKEHIARAAAAAHLSVSFDDDALERRRQLLAQSTTRKGNHHGNDTNQHAGAGRRPDRGRHGSSSAANGRPAERASAKPPARQQQHAHGAQPHAGNPGAAPPAAARHHLRGLSELGVVHVPERTEMLLPGDVPDHLGKPGAEPAHGMRRHLHRPGRRAAHVKRAGQAAASKPLVASTGTAPPPASQGRLLPLSRLGRLVPDKAAAAGPPRIEQREENNPVPQSNAHVKHTAHRPPALPPTPAEAGSVHKASNAQPKHRVDRDAGQLADATKNIQIPSKTRQLRAAEKYVIEREQKRVNGFDIPKHKLYTFSEDTSAEFAGLRRIDAQALALLRLGDGIAVLPVDDTTAQRPQVRTARKKSGKLVPVLAAFTLYAALHAATQIFARDMHYQPSLGAHFRDIYPPWAIMQWAAKWYHLYPDAFRRAGGAGISIASLGLIILAVTRMVMANTSRVNEYLHGSARWANKNDIEQAGLLPARRSFFERLRGTLSKPHAGVYVGAWLDKGGALHYLRHDGPEHVLTYAPTRSGKGVGLVVPTLLSWPESAVITDLKGELWAMTAGWRQKHARNKVLRFEPAVPDCEVFFNPLDEIRIGTSYEVGDVQNLATLVVDPDGKGLETHWQKTSQALLVGVILHALHKRRHEGTPASLPHVDHLLANPDRSVAELWMEMVTYGHVDGQPHPVVSAAARDMMDRPEEEAGSVLSTAKSYLALYRDPVVAKNVGVSNFRIRDLMNHDRPVSLYIVTQPNDKARLRPLVRVMVNMVVRLLADKLEFERAVAAAPWWQTWLARAGRKVEPRSFVRARRGYRYRLLGMIDEFPSLGRLEILQESLAFIAAYGIKLYLICQDINQLKSRETGYGPDETITSNCHVQNAYPPNRIETAEHLSKLTGTTTVAKEQITTSGKRTSALHGQVSRTIQEVQRPLLTPDECLRMPGPAKEGELIVAPGDMVVYVAGFPAIYGRQPLRARQHQQEHPGGTVLDQRPAGRARRLRCAVPSAGGRGRRGAAPRLPVRRLLPRRLRLHDEEGGRPRERRGRYRQRGRSGQRRLAATERTVAAGRGRQAHAALPGHAFRHRQFRGAADVGRQQHLVRRALHRTGQPRADRGRDRAGPGPARCAPAPFHACPTSLSRQALPKENNVNQHTTATVIPFPRGEVDEVSLDFNLAHQHLAVSKLHDALTPGFAAEFTPAEAEMAGAFREDALEKQSFPDKVAEKLIEQLREGTAPWQKPWQPGEASSRLPVNPVTGNRYKGINALHLMSEGREDQRWMTYKQAESLDAQVRKGEKGTAIQYWKFTEDQIQTDTNGKPIFDARGQPVKETVQLERPRVFFATVFNAEQIDGLPPLERKAQNWNPVDRAEKILQASGADLRHGQQDSAFYRPATDTIHLPAKEQFPTADNYYATALHELGHWSGHASRLDRDLVHPFGSDGYAREELRAEIASMIMGDEIGIGHDPKQHAAYVDSWIRVLREDPLEIFRAASDAEKIQSYVLGLEKKMVQDEALQNGQQYAERAQQKVVAVAQNRTEVDMGMPNDGTDQETLAQRAEAWVLARLEQRTLLRAMDVASDAQLERISAVLSDMWPASGDNPFWQRHAMPDNMADLPLKAAEAREGAELRLLDSSVAAARKDLLRERAANGATADQVEAFVRESESVLGLALPHDWNGRVRVEGFGTEMVDGEPSFTTILPKGAEPEGWGVFTEHNDGRHTMVARTAKKEFATFLADRLSLLDAHSTLNEHEAAAKLARINEERVRRDPDSTEEDIAAARELRKNSDFVAVTQDEDLQRRIAVEQEKKVHQAQSDNDAAAGRMLIDVPYKQKDEAKALGAKWDRQEQSWFVPGGLDPAPFARWAPQEREQPAVTQQAPAATAASAPGSIDAPRQYLAVSFDDRAQAKAAGARWDSSARSWYAGPGADMSSLEKWKPENVPAQQSPAMGPREEFAEALRSAGCVVSGQHPVMDGEKHRISVEGEKFSQNAGAGFYVGHLDGHPAGYIKNNKTGEEVSWKAKGYVADPAQKALLAAQAASRQQQREADISRRQEQAAARVARQMQKLVPVDEPTPYMQAKGIAPHAGALTDKDGRKTYVPAVDADGKQWSMQYIQEDGTKRFAKDSRKDGCFHAVGGMEQLAAAPALVIAEGYATAATLKQALGYATVAAFDAGNLAQVAQALHDKFPDKPVIIAGDDDRHLAATQGANPGRTKAEEAASLVGGKVLLPIFAPGENSFPAGVEPVTVSAFRQHRNGLKTLSEEQTGALDRMKQFTDFNDLANRSSLGMAGVERQVRSAVNDIISRQHQATVQEQEVALTPAQEQALALKPKRKRAAAIAFDSPTVLKGDAPFLGATVAEWDKAIIGNMGKTLADIKLRTENAPKRDASKAVTSDLAISQPLDLHVMVFAGPNGSGKTSVIEEIKQTGLATIHGVYPVPARFINPDQVAKDLKGNFADQNARDEAAQAAAIQARAEAIASKLPFAFETVMSHPSRINEMLMLKEQGYRLFLTFITTDNPETNVDRVKFRYETGTTTGHYVAPDKVRERYERTMALLPRAAEVADNVYIYDNSVGFTEAKLQVVIERNIQFAVAPDAKDWVIKRLVHPLKQREREKQQLTAELEKKGYAVIGADELRGKYIGPVQLKTTYFLGQLDTATGNCVIHDRLMLGLVPAEEKQSVSTFQRNDQISISYSSTGAPHVEKHGKTVDITPKSKTAISPKTQR</sequence>
<evidence type="ECO:0000259" key="10">
    <source>
        <dbReference type="PROSITE" id="PS50880"/>
    </source>
</evidence>
<dbReference type="Pfam" id="PF18818">
    <property type="entry name" value="MPTase-PolyVal"/>
    <property type="match status" value="1"/>
</dbReference>
<dbReference type="CDD" id="cd01127">
    <property type="entry name" value="TrwB_TraG_TraD_VirD4"/>
    <property type="match status" value="2"/>
</dbReference>
<dbReference type="EMBL" id="BKCJ010000002">
    <property type="protein sequence ID" value="GEU28169.1"/>
    <property type="molecule type" value="Genomic_DNA"/>
</dbReference>
<dbReference type="PANTHER" id="PTHR37937:SF1">
    <property type="entry name" value="CONJUGATIVE TRANSFER: DNA TRANSPORT"/>
    <property type="match status" value="1"/>
</dbReference>
<dbReference type="InterPro" id="IPR018170">
    <property type="entry name" value="Aldo/ket_reductase_CS"/>
</dbReference>
<evidence type="ECO:0000256" key="8">
    <source>
        <dbReference type="ARBA" id="ARBA00023136"/>
    </source>
</evidence>
<dbReference type="InterPro" id="IPR010488">
    <property type="entry name" value="Zeta_toxin_domain"/>
</dbReference>
<keyword evidence="6" id="KW-0067">ATP-binding</keyword>
<dbReference type="InterPro" id="IPR049751">
    <property type="entry name" value="TraI/MobA_relaxases"/>
</dbReference>
<proteinExistence type="inferred from homology"/>
<gene>
    <name evidence="11" type="ORF">Tci_000147</name>
</gene>
<dbReference type="NCBIfam" id="NF010453">
    <property type="entry name" value="PRK13880.1"/>
    <property type="match status" value="1"/>
</dbReference>
<evidence type="ECO:0000256" key="1">
    <source>
        <dbReference type="ARBA" id="ARBA00004651"/>
    </source>
</evidence>
<dbReference type="Pfam" id="PF03432">
    <property type="entry name" value="Relaxase"/>
    <property type="match status" value="1"/>
</dbReference>
<keyword evidence="7" id="KW-1133">Transmembrane helix</keyword>
<dbReference type="NCBIfam" id="NF010451">
    <property type="entry name" value="PRK13877.1"/>
    <property type="match status" value="1"/>
</dbReference>
<evidence type="ECO:0000256" key="4">
    <source>
        <dbReference type="ARBA" id="ARBA00022692"/>
    </source>
</evidence>
<evidence type="ECO:0000256" key="2">
    <source>
        <dbReference type="ARBA" id="ARBA00008806"/>
    </source>
</evidence>
<dbReference type="GO" id="GO:0003697">
    <property type="term" value="F:single-stranded DNA binding"/>
    <property type="evidence" value="ECO:0007669"/>
    <property type="project" value="InterPro"/>
</dbReference>
<dbReference type="GO" id="GO:0005886">
    <property type="term" value="C:plasma membrane"/>
    <property type="evidence" value="ECO:0007669"/>
    <property type="project" value="UniProtKB-SubCell"/>
</dbReference>
<comment type="similarity">
    <text evidence="2">Belongs to the VirD4/TraG family.</text>
</comment>
<dbReference type="InterPro" id="IPR053842">
    <property type="entry name" value="NikA-like"/>
</dbReference>
<dbReference type="PANTHER" id="PTHR37937">
    <property type="entry name" value="CONJUGATIVE TRANSFER: DNA TRANSPORT"/>
    <property type="match status" value="1"/>
</dbReference>
<dbReference type="Gene3D" id="3.40.50.300">
    <property type="entry name" value="P-loop containing nucleotide triphosphate hydrolases"/>
    <property type="match status" value="2"/>
</dbReference>
<protein>
    <recommendedName>
        <fullName evidence="10">Toprim domain-containing protein</fullName>
    </recommendedName>
</protein>
<dbReference type="InterPro" id="IPR013610">
    <property type="entry name" value="ArdC_N"/>
</dbReference>
<dbReference type="Pfam" id="PF06414">
    <property type="entry name" value="Zeta_toxin"/>
    <property type="match status" value="1"/>
</dbReference>
<dbReference type="PROSITE" id="PS50880">
    <property type="entry name" value="TOPRIM"/>
    <property type="match status" value="1"/>
</dbReference>
<evidence type="ECO:0000256" key="6">
    <source>
        <dbReference type="ARBA" id="ARBA00022840"/>
    </source>
</evidence>
<dbReference type="NCBIfam" id="NF041893">
    <property type="entry name" value="TraI_MobP_relax"/>
    <property type="match status" value="1"/>
</dbReference>
<keyword evidence="3" id="KW-1003">Cell membrane</keyword>
<keyword evidence="5" id="KW-0547">Nucleotide-binding</keyword>
<dbReference type="InterPro" id="IPR027417">
    <property type="entry name" value="P-loop_NTPase"/>
</dbReference>
<dbReference type="InterPro" id="IPR054462">
    <property type="entry name" value="TraI_M"/>
</dbReference>
<evidence type="ECO:0000256" key="5">
    <source>
        <dbReference type="ARBA" id="ARBA00022741"/>
    </source>
</evidence>
<dbReference type="GO" id="GO:0016491">
    <property type="term" value="F:oxidoreductase activity"/>
    <property type="evidence" value="ECO:0007669"/>
    <property type="project" value="InterPro"/>
</dbReference>
<dbReference type="InterPro" id="IPR005094">
    <property type="entry name" value="Endonuclease_MobA/VirD2"/>
</dbReference>